<dbReference type="EMBL" id="FNBW01000008">
    <property type="protein sequence ID" value="SDF96316.1"/>
    <property type="molecule type" value="Genomic_DNA"/>
</dbReference>
<dbReference type="OrthoDB" id="9814689at2"/>
<comment type="caution">
    <text evidence="3">The sequence shown here is derived from an EMBL/GenBank/DDBJ whole genome shotgun (WGS) entry which is preliminary data.</text>
</comment>
<dbReference type="Pfam" id="PF07796">
    <property type="entry name" value="DUF1638"/>
    <property type="match status" value="1"/>
</dbReference>
<sequence length="229" mass="25402">MEDPSIDGVTPEQAAPLWPEEQRPPRPQALFIACGALARELVDLKRMTGWAELTITCLPAHWHNTPQKIAPAVLRKIRAAGTKYDRVYVLYGDCGTGGELDRMLAAEGVERIPGPHCYQMFAGTAAFTEMADRDPGQFYLTDYLVRHFDRLIIKGLGLDRYPQLLPDYFGHYTTLVYLAQTADSRLRDKAVKAAERLGLAFEYRHVGYGEIGDFVAAAAGPNVHPVAAQ</sequence>
<reference evidence="3 4" key="1">
    <citation type="submission" date="2016-10" db="EMBL/GenBank/DDBJ databases">
        <authorList>
            <person name="Varghese N."/>
            <person name="Submissions S."/>
        </authorList>
    </citation>
    <scope>NUCLEOTIDE SEQUENCE [LARGE SCALE GENOMIC DNA]</scope>
    <source>
        <strain evidence="3 4">DSM 18839</strain>
    </source>
</reference>
<dbReference type="Proteomes" id="UP000198615">
    <property type="component" value="Unassembled WGS sequence"/>
</dbReference>
<evidence type="ECO:0000259" key="2">
    <source>
        <dbReference type="Pfam" id="PF07796"/>
    </source>
</evidence>
<keyword evidence="4" id="KW-1185">Reference proteome</keyword>
<feature type="domain" description="DUF1638" evidence="2">
    <location>
        <begin position="57"/>
        <end position="211"/>
    </location>
</feature>
<gene>
    <name evidence="3" type="ORF">SAMN05660686_02925</name>
</gene>
<evidence type="ECO:0000313" key="4">
    <source>
        <dbReference type="Proteomes" id="UP000198615"/>
    </source>
</evidence>
<accession>A0A8G2BIY0</accession>
<name>A0A8G2BIY0_9PROT</name>
<evidence type="ECO:0000313" key="3">
    <source>
        <dbReference type="EMBL" id="SDF96316.1"/>
    </source>
</evidence>
<feature type="region of interest" description="Disordered" evidence="1">
    <location>
        <begin position="1"/>
        <end position="23"/>
    </location>
</feature>
<evidence type="ECO:0000256" key="1">
    <source>
        <dbReference type="SAM" id="MobiDB-lite"/>
    </source>
</evidence>
<proteinExistence type="predicted"/>
<organism evidence="3 4">
    <name type="scientific">Thalassobaculum litoreum DSM 18839</name>
    <dbReference type="NCBI Taxonomy" id="1123362"/>
    <lineage>
        <taxon>Bacteria</taxon>
        <taxon>Pseudomonadati</taxon>
        <taxon>Pseudomonadota</taxon>
        <taxon>Alphaproteobacteria</taxon>
        <taxon>Rhodospirillales</taxon>
        <taxon>Thalassobaculaceae</taxon>
        <taxon>Thalassobaculum</taxon>
    </lineage>
</organism>
<dbReference type="InterPro" id="IPR012437">
    <property type="entry name" value="DUF1638"/>
</dbReference>
<dbReference type="AlphaFoldDB" id="A0A8G2BIY0"/>
<dbReference type="RefSeq" id="WP_093151311.1">
    <property type="nucleotide sequence ID" value="NZ_FNBW01000008.1"/>
</dbReference>
<protein>
    <recommendedName>
        <fullName evidence="2">DUF1638 domain-containing protein</fullName>
    </recommendedName>
</protein>